<dbReference type="VEuPathDB" id="FungiDB:UREG_01476"/>
<organism evidence="12 13">
    <name type="scientific">Uncinocarpus reesii (strain UAMH 1704)</name>
    <dbReference type="NCBI Taxonomy" id="336963"/>
    <lineage>
        <taxon>Eukaryota</taxon>
        <taxon>Fungi</taxon>
        <taxon>Dikarya</taxon>
        <taxon>Ascomycota</taxon>
        <taxon>Pezizomycotina</taxon>
        <taxon>Eurotiomycetes</taxon>
        <taxon>Eurotiomycetidae</taxon>
        <taxon>Onygenales</taxon>
        <taxon>Onygenaceae</taxon>
        <taxon>Uncinocarpus</taxon>
    </lineage>
</organism>
<keyword evidence="5" id="KW-0378">Hydrolase</keyword>
<sequence length="429" mass="45630">MHIKLAVGAALAASISTVSAQACSQGAAEFLGGNWYCSSVKSIAYMNFESSGSYDEVTGMDGGHCTSQKKQFSGPMAPLDGEVSWHFRGPLHLKKFAYYTLGGNDKRDAKPSFHSRRHGHGHFHRRAEEKRAVGDVVTATINGEVVTWRNDYNGAAPTPAAGSGSGSGVLKNKTPSGGDTRKKTQPVKVGSGEWGRQGYYDAEKGVADGLTFLNHHGGQGSGVFDYQLGNSLSYASEDGQSGSASPVVLKDAVLPDNKEIIIMTDKECKGDSCGTVRPGTVAYHGFDGASKLFLAEFSMPMTGKTGFNMDMPAAWILNAAIPRTLQYGKPECSCWKSGCGEFDVLEILDSGNTRAKSTLHGHLNGGDSHFFERPTEKAIKVAVVFNAAGSSAHIKILDDDVEFSPVMSSDKVADFCKEAPSNSIFNLSG</sequence>
<keyword evidence="7" id="KW-0961">Cell wall biogenesis/degradation</keyword>
<comment type="catalytic activity">
    <reaction evidence="1">
        <text>Hydrolysis of (1-&gt;3)-beta-D-glucosidic linkages in (1-&gt;3)-beta-D-glucans.</text>
        <dbReference type="EC" id="3.2.1.39"/>
    </reaction>
</comment>
<dbReference type="InParanoid" id="C4JID9"/>
<evidence type="ECO:0000256" key="1">
    <source>
        <dbReference type="ARBA" id="ARBA00000382"/>
    </source>
</evidence>
<evidence type="ECO:0000256" key="5">
    <source>
        <dbReference type="ARBA" id="ARBA00022801"/>
    </source>
</evidence>
<name>C4JID9_UNCRE</name>
<dbReference type="PANTHER" id="PTHR31737">
    <property type="entry name" value="PROTEIN TOS1"/>
    <property type="match status" value="1"/>
</dbReference>
<dbReference type="Pfam" id="PF10290">
    <property type="entry name" value="YJL171C_Tos1_N"/>
    <property type="match status" value="1"/>
</dbReference>
<feature type="signal peptide" evidence="9">
    <location>
        <begin position="1"/>
        <end position="20"/>
    </location>
</feature>
<keyword evidence="4 9" id="KW-0732">Signal</keyword>
<reference evidence="13" key="1">
    <citation type="journal article" date="2009" name="Genome Res.">
        <title>Comparative genomic analyses of the human fungal pathogens Coccidioides and their relatives.</title>
        <authorList>
            <person name="Sharpton T.J."/>
            <person name="Stajich J.E."/>
            <person name="Rounsley S.D."/>
            <person name="Gardner M.J."/>
            <person name="Wortman J.R."/>
            <person name="Jordar V.S."/>
            <person name="Maiti R."/>
            <person name="Kodira C.D."/>
            <person name="Neafsey D.E."/>
            <person name="Zeng Q."/>
            <person name="Hung C.-Y."/>
            <person name="McMahan C."/>
            <person name="Muszewska A."/>
            <person name="Grynberg M."/>
            <person name="Mandel M.A."/>
            <person name="Kellner E.M."/>
            <person name="Barker B.M."/>
            <person name="Galgiani J.N."/>
            <person name="Orbach M.J."/>
            <person name="Kirkland T.N."/>
            <person name="Cole G.T."/>
            <person name="Henn M.R."/>
            <person name="Birren B.W."/>
            <person name="Taylor J.W."/>
        </authorList>
    </citation>
    <scope>NUCLEOTIDE SEQUENCE [LARGE SCALE GENOMIC DNA]</scope>
    <source>
        <strain evidence="13">UAMH 1704</strain>
    </source>
</reference>
<dbReference type="FunCoup" id="C4JID9">
    <property type="interactions" value="31"/>
</dbReference>
<dbReference type="GO" id="GO:0071555">
    <property type="term" value="P:cell wall organization"/>
    <property type="evidence" value="ECO:0007669"/>
    <property type="project" value="UniProtKB-KW"/>
</dbReference>
<feature type="domain" description="Cell wall protein YJL171C/Tos1 C-terminal" evidence="10">
    <location>
        <begin position="192"/>
        <end position="414"/>
    </location>
</feature>
<feature type="chain" id="PRO_5002939436" description="glucan endo-1,3-beta-D-glucosidase" evidence="9">
    <location>
        <begin position="21"/>
        <end position="429"/>
    </location>
</feature>
<dbReference type="EMBL" id="CH476615">
    <property type="protein sequence ID" value="EEP76627.1"/>
    <property type="molecule type" value="Genomic_DNA"/>
</dbReference>
<feature type="region of interest" description="Disordered" evidence="8">
    <location>
        <begin position="109"/>
        <end position="129"/>
    </location>
</feature>
<dbReference type="InterPro" id="IPR018807">
    <property type="entry name" value="YJL171C/Tos1_N"/>
</dbReference>
<dbReference type="GO" id="GO:0009277">
    <property type="term" value="C:fungal-type cell wall"/>
    <property type="evidence" value="ECO:0007669"/>
    <property type="project" value="TreeGrafter"/>
</dbReference>
<evidence type="ECO:0000313" key="13">
    <source>
        <dbReference type="Proteomes" id="UP000002058"/>
    </source>
</evidence>
<evidence type="ECO:0000256" key="7">
    <source>
        <dbReference type="ARBA" id="ARBA00023316"/>
    </source>
</evidence>
<evidence type="ECO:0000259" key="10">
    <source>
        <dbReference type="Pfam" id="PF10287"/>
    </source>
</evidence>
<comment type="similarity">
    <text evidence="2">Belongs to the PGA52 family.</text>
</comment>
<dbReference type="eggNOG" id="ENOG502QSI7">
    <property type="taxonomic scope" value="Eukaryota"/>
</dbReference>
<keyword evidence="13" id="KW-1185">Reference proteome</keyword>
<accession>C4JID9</accession>
<gene>
    <name evidence="12" type="ORF">UREG_01476</name>
</gene>
<protein>
    <recommendedName>
        <fullName evidence="3">glucan endo-1,3-beta-D-glucosidase</fullName>
        <ecNumber evidence="3">3.2.1.39</ecNumber>
    </recommendedName>
</protein>
<proteinExistence type="inferred from homology"/>
<dbReference type="GO" id="GO:0042973">
    <property type="term" value="F:glucan endo-1,3-beta-D-glucosidase activity"/>
    <property type="evidence" value="ECO:0007669"/>
    <property type="project" value="UniProtKB-EC"/>
</dbReference>
<dbReference type="EC" id="3.2.1.39" evidence="3"/>
<dbReference type="AlphaFoldDB" id="C4JID9"/>
<dbReference type="GeneID" id="8440730"/>
<dbReference type="OrthoDB" id="118256at2759"/>
<feature type="domain" description="Cell wall protein YJL171C/Tos1 N-terminal" evidence="11">
    <location>
        <begin position="42"/>
        <end position="100"/>
    </location>
</feature>
<dbReference type="PANTHER" id="PTHR31737:SF2">
    <property type="entry name" value="PROTEIN TOS1"/>
    <property type="match status" value="1"/>
</dbReference>
<evidence type="ECO:0000313" key="12">
    <source>
        <dbReference type="EMBL" id="EEP76627.1"/>
    </source>
</evidence>
<feature type="compositionally biased region" description="Basic residues" evidence="8">
    <location>
        <begin position="113"/>
        <end position="125"/>
    </location>
</feature>
<dbReference type="HOGENOM" id="CLU_030276_0_0_1"/>
<dbReference type="Pfam" id="PF10287">
    <property type="entry name" value="YJL171C_Tos1_C"/>
    <property type="match status" value="1"/>
</dbReference>
<evidence type="ECO:0000256" key="4">
    <source>
        <dbReference type="ARBA" id="ARBA00022729"/>
    </source>
</evidence>
<evidence type="ECO:0000256" key="8">
    <source>
        <dbReference type="SAM" id="MobiDB-lite"/>
    </source>
</evidence>
<feature type="region of interest" description="Disordered" evidence="8">
    <location>
        <begin position="157"/>
        <end position="194"/>
    </location>
</feature>
<evidence type="ECO:0000259" key="11">
    <source>
        <dbReference type="Pfam" id="PF10290"/>
    </source>
</evidence>
<dbReference type="Proteomes" id="UP000002058">
    <property type="component" value="Unassembled WGS sequence"/>
</dbReference>
<keyword evidence="6" id="KW-0326">Glycosidase</keyword>
<dbReference type="PROSITE" id="PS51257">
    <property type="entry name" value="PROKAR_LIPOPROTEIN"/>
    <property type="match status" value="1"/>
</dbReference>
<evidence type="ECO:0000256" key="9">
    <source>
        <dbReference type="SAM" id="SignalP"/>
    </source>
</evidence>
<dbReference type="STRING" id="336963.C4JID9"/>
<dbReference type="OMA" id="WAGSKFF"/>
<evidence type="ECO:0000256" key="6">
    <source>
        <dbReference type="ARBA" id="ARBA00023295"/>
    </source>
</evidence>
<evidence type="ECO:0000256" key="3">
    <source>
        <dbReference type="ARBA" id="ARBA00012780"/>
    </source>
</evidence>
<dbReference type="KEGG" id="ure:UREG_01476"/>
<dbReference type="InterPro" id="IPR018805">
    <property type="entry name" value="YJL171C/Tos1_C"/>
</dbReference>
<dbReference type="RefSeq" id="XP_002541960.1">
    <property type="nucleotide sequence ID" value="XM_002541914.1"/>
</dbReference>
<evidence type="ECO:0000256" key="2">
    <source>
        <dbReference type="ARBA" id="ARBA00006055"/>
    </source>
</evidence>